<accession>A0A518IRE1</accession>
<keyword evidence="2" id="KW-1185">Reference proteome</keyword>
<dbReference type="AlphaFoldDB" id="A0A518IRE1"/>
<dbReference type="EMBL" id="CP036318">
    <property type="protein sequence ID" value="QDV55666.1"/>
    <property type="molecule type" value="Genomic_DNA"/>
</dbReference>
<reference evidence="1 2" key="1">
    <citation type="submission" date="2019-02" db="EMBL/GenBank/DDBJ databases">
        <title>Deep-cultivation of Planctomycetes and their phenomic and genomic characterization uncovers novel biology.</title>
        <authorList>
            <person name="Wiegand S."/>
            <person name="Jogler M."/>
            <person name="Boedeker C."/>
            <person name="Pinto D."/>
            <person name="Vollmers J."/>
            <person name="Rivas-Marin E."/>
            <person name="Kohn T."/>
            <person name="Peeters S.H."/>
            <person name="Heuer A."/>
            <person name="Rast P."/>
            <person name="Oberbeckmann S."/>
            <person name="Bunk B."/>
            <person name="Jeske O."/>
            <person name="Meyerdierks A."/>
            <person name="Storesund J.E."/>
            <person name="Kallscheuer N."/>
            <person name="Luecker S."/>
            <person name="Lage O.M."/>
            <person name="Pohl T."/>
            <person name="Merkel B.J."/>
            <person name="Hornburger P."/>
            <person name="Mueller R.-W."/>
            <person name="Bruemmer F."/>
            <person name="Labrenz M."/>
            <person name="Spormann A.M."/>
            <person name="Op den Camp H."/>
            <person name="Overmann J."/>
            <person name="Amann R."/>
            <person name="Jetten M.S.M."/>
            <person name="Mascher T."/>
            <person name="Medema M.H."/>
            <person name="Devos D.P."/>
            <person name="Kaster A.-K."/>
            <person name="Ovreas L."/>
            <person name="Rohde M."/>
            <person name="Galperin M.Y."/>
            <person name="Jogler C."/>
        </authorList>
    </citation>
    <scope>NUCLEOTIDE SEQUENCE [LARGE SCALE GENOMIC DNA]</scope>
    <source>
        <strain evidence="1 2">Mal33</strain>
    </source>
</reference>
<evidence type="ECO:0000313" key="2">
    <source>
        <dbReference type="Proteomes" id="UP000316770"/>
    </source>
</evidence>
<organism evidence="1 2">
    <name type="scientific">Rosistilla oblonga</name>
    <dbReference type="NCBI Taxonomy" id="2527990"/>
    <lineage>
        <taxon>Bacteria</taxon>
        <taxon>Pseudomonadati</taxon>
        <taxon>Planctomycetota</taxon>
        <taxon>Planctomycetia</taxon>
        <taxon>Pirellulales</taxon>
        <taxon>Pirellulaceae</taxon>
        <taxon>Rosistilla</taxon>
    </lineage>
</organism>
<proteinExistence type="predicted"/>
<gene>
    <name evidence="1" type="ORF">Mal33_16450</name>
</gene>
<protein>
    <submittedName>
        <fullName evidence="1">Uncharacterized protein</fullName>
    </submittedName>
</protein>
<sequence length="197" mass="21510">MPVPRAVSGIGATTERNQKFCAGDTPGGISVPGSPSANSILMQCIGAWFYAANGIPPSLVRVRGYSSRTPDCLSPLRQVACCLSTTASFGNVSKQSCWNECVWERLACYVSLMKHENSQDQNRIPYRTRSIDSGSQSQRTRFDPIAPPHCKYLASTANESDEHNEVKYQTQDRTHFFVGVSGTLVNYSIHNAGAGEK</sequence>
<name>A0A518IRE1_9BACT</name>
<evidence type="ECO:0000313" key="1">
    <source>
        <dbReference type="EMBL" id="QDV55666.1"/>
    </source>
</evidence>
<dbReference type="Proteomes" id="UP000316770">
    <property type="component" value="Chromosome"/>
</dbReference>